<protein>
    <submittedName>
        <fullName evidence="2">Pilus assembly protein PilY</fullName>
    </submittedName>
</protein>
<accession>A0A1U9URJ3</accession>
<dbReference type="EMBL" id="CP017757">
    <property type="protein sequence ID" value="AQV95240.1"/>
    <property type="molecule type" value="Genomic_DNA"/>
</dbReference>
<evidence type="ECO:0000313" key="2">
    <source>
        <dbReference type="EMBL" id="AQV95240.1"/>
    </source>
</evidence>
<reference evidence="3" key="1">
    <citation type="submission" date="2017-02" db="EMBL/GenBank/DDBJ databases">
        <title>Complete genome sequence of Cupriavidus necator strain NH9, a 3-chlorobenzoate degrader.</title>
        <authorList>
            <person name="Moriuchi R."/>
            <person name="Dohra H."/>
            <person name="Ogawa N."/>
        </authorList>
    </citation>
    <scope>NUCLEOTIDE SEQUENCE [LARGE SCALE GENOMIC DNA]</scope>
    <source>
        <strain evidence="3">NH9</strain>
    </source>
</reference>
<dbReference type="OrthoDB" id="8923501at2"/>
<gene>
    <name evidence="2" type="ORF">BJN34_15280</name>
</gene>
<name>A0A1U9URJ3_CUPNE</name>
<dbReference type="AlphaFoldDB" id="A0A1U9URJ3"/>
<evidence type="ECO:0000256" key="1">
    <source>
        <dbReference type="SAM" id="SignalP"/>
    </source>
</evidence>
<proteinExistence type="predicted"/>
<evidence type="ECO:0000313" key="3">
    <source>
        <dbReference type="Proteomes" id="UP000189627"/>
    </source>
</evidence>
<dbReference type="RefSeq" id="WP_078197485.1">
    <property type="nucleotide sequence ID" value="NZ_CP017757.2"/>
</dbReference>
<dbReference type="KEGG" id="cuh:BJN34_15280"/>
<feature type="signal peptide" evidence="1">
    <location>
        <begin position="1"/>
        <end position="20"/>
    </location>
</feature>
<organism evidence="2 3">
    <name type="scientific">Cupriavidus necator</name>
    <name type="common">Alcaligenes eutrophus</name>
    <name type="synonym">Ralstonia eutropha</name>
    <dbReference type="NCBI Taxonomy" id="106590"/>
    <lineage>
        <taxon>Bacteria</taxon>
        <taxon>Pseudomonadati</taxon>
        <taxon>Pseudomonadota</taxon>
        <taxon>Betaproteobacteria</taxon>
        <taxon>Burkholderiales</taxon>
        <taxon>Burkholderiaceae</taxon>
        <taxon>Cupriavidus</taxon>
    </lineage>
</organism>
<keyword evidence="1" id="KW-0732">Signal</keyword>
<sequence length="619" mass="64640">MIRFAAALACLAIAFAPVCAATGSEAGRLPLAYRTTDGAYPWTGHLFAVGWQGSAPVLSPYLWEAGERLDRRAVSSRQVFTSPAPMGEAPERAIPLQWDAVVAALGTMGSPDPVNGLDRTALEWLRGDRTHASLRPRDTRLGNAAGARVRVVAPPAWAPGKPGHSGFRVRYSLRPHVAWLGTTDGLLHAFDAVSGEERAAYLPGGLLPFAAAMATTDAPLAPSPCPRPEAQDVMIRGGWRTVLLCAIPANAKAGNPAAAFALDVSDPDGPMPFVSLWEVAATDVLPMTARGPVRAAGMRGPDGLRWFAVVTLGVTGNDKAGAVRSGLALLPLDKPAGAPWAGRYAVRTLPLPERDCLDRPTTGNLVAVSVLSDMTGAARAAYATDDAGQLWRFPLVDASQSGGALAASCLHRMQGPAQPLTEEAPVLLGSSTAPVVVYGAGNELAAVPDLSTPRGARAGALVPVAAQAGEGGHILRAQPDSANDAGWHLTLPHAGEQVVEIQPVFPGYLLFVTRTPDGTQRSYLVLAATGESVTQSGTGERLHVVTGHLLPPGASVFVTAAQLPAAPPQPGRTARQAYALSLWAVDGNKVARLSQTLASRRVGRLRWREIVGPAREDLP</sequence>
<feature type="chain" id="PRO_5012414430" evidence="1">
    <location>
        <begin position="21"/>
        <end position="619"/>
    </location>
</feature>
<dbReference type="Proteomes" id="UP000189627">
    <property type="component" value="Chromosome 1"/>
</dbReference>